<dbReference type="NCBIfam" id="NF003708">
    <property type="entry name" value="PRK05325.1-3"/>
    <property type="match status" value="1"/>
</dbReference>
<comment type="caution">
    <text evidence="4">The sequence shown here is derived from an EMBL/GenBank/DDBJ whole genome shotgun (WGS) entry which is preliminary data.</text>
</comment>
<dbReference type="HAMAP" id="MF_01232">
    <property type="entry name" value="UPF0229"/>
    <property type="match status" value="1"/>
</dbReference>
<evidence type="ECO:0000256" key="3">
    <source>
        <dbReference type="SAM" id="MobiDB-lite"/>
    </source>
</evidence>
<feature type="compositionally biased region" description="Basic and acidic residues" evidence="3">
    <location>
        <begin position="61"/>
        <end position="74"/>
    </location>
</feature>
<dbReference type="OrthoDB" id="9788289at2"/>
<feature type="compositionally biased region" description="Gly residues" evidence="3">
    <location>
        <begin position="92"/>
        <end position="103"/>
    </location>
</feature>
<dbReference type="PATRIC" id="fig|29422.6.peg.3190"/>
<comment type="similarity">
    <text evidence="1">Belongs to the UPF0229 family.</text>
</comment>
<evidence type="ECO:0000313" key="5">
    <source>
        <dbReference type="Proteomes" id="UP000054742"/>
    </source>
</evidence>
<dbReference type="SUPFAM" id="SSF53300">
    <property type="entry name" value="vWA-like"/>
    <property type="match status" value="1"/>
</dbReference>
<evidence type="ECO:0000256" key="1">
    <source>
        <dbReference type="HAMAP-Rule" id="MF_01232"/>
    </source>
</evidence>
<dbReference type="NCBIfam" id="NF003707">
    <property type="entry name" value="PRK05325.1-2"/>
    <property type="match status" value="1"/>
</dbReference>
<proteinExistence type="inferred from homology"/>
<evidence type="ECO:0000256" key="2">
    <source>
        <dbReference type="SAM" id="Coils"/>
    </source>
</evidence>
<evidence type="ECO:0000313" key="4">
    <source>
        <dbReference type="EMBL" id="KTC76907.1"/>
    </source>
</evidence>
<keyword evidence="2" id="KW-0175">Coiled coil</keyword>
<dbReference type="InterPro" id="IPR006698">
    <property type="entry name" value="UPF0229"/>
</dbReference>
<dbReference type="PANTHER" id="PTHR30510:SF2">
    <property type="entry name" value="UPF0229 PROTEIN YEAH"/>
    <property type="match status" value="1"/>
</dbReference>
<gene>
    <name evidence="4" type="ORF">Lbru_3014</name>
</gene>
<dbReference type="Proteomes" id="UP000054742">
    <property type="component" value="Unassembled WGS sequence"/>
</dbReference>
<keyword evidence="5" id="KW-1185">Reference proteome</keyword>
<sequence>MSQIIDRRLNAGKKSTVNRQRFLRRYKNQIKRAVSDAVGKRSITEIDQGEEISIPARDISEPRFHRGEGGHIERVLPGNDEFMTGDRIKRPSGGGDGGGGGGQASDTGEGEDEFVFQLSREEFLDLYFEDLELPDLVKKELAKMTTYKTIRAGVTSSGIPTNINVVRSMRQATGRRMALASPYKRQLRAAEEELQRLEENPNAQKIDILRLKRDIEFLKKKIKSVPFIDTIDLRYNNRIRVPSPSTQAVMFCVMDVSGSMDEAKKDIAKRFFILLYLFLTKNYEKIELVFIRHHTSAKEVNEEEFFYSRETGGTVVSSALELLSAIIEARFPPSAWNIYVAQASDGDNWNADSPYCQELLQEKIMPLLQYFAYIEIMPRHHQSLWEVYQQIRNNYPNFAMENIDNVADIYPVFRELFKRKTT</sequence>
<accession>A0A0W0S0P7</accession>
<dbReference type="InterPro" id="IPR036465">
    <property type="entry name" value="vWFA_dom_sf"/>
</dbReference>
<name>A0A0W0S0P7_9GAMM</name>
<dbReference type="RefSeq" id="WP_058442968.1">
    <property type="nucleotide sequence ID" value="NZ_CAAAHU010000014.1"/>
</dbReference>
<dbReference type="STRING" id="29422.Lbru_3014"/>
<organism evidence="4 5">
    <name type="scientific">Legionella brunensis</name>
    <dbReference type="NCBI Taxonomy" id="29422"/>
    <lineage>
        <taxon>Bacteria</taxon>
        <taxon>Pseudomonadati</taxon>
        <taxon>Pseudomonadota</taxon>
        <taxon>Gammaproteobacteria</taxon>
        <taxon>Legionellales</taxon>
        <taxon>Legionellaceae</taxon>
        <taxon>Legionella</taxon>
    </lineage>
</organism>
<feature type="region of interest" description="Disordered" evidence="3">
    <location>
        <begin position="61"/>
        <end position="109"/>
    </location>
</feature>
<dbReference type="Pfam" id="PF04285">
    <property type="entry name" value="DUF444"/>
    <property type="match status" value="1"/>
</dbReference>
<dbReference type="PANTHER" id="PTHR30510">
    <property type="entry name" value="UPF0229 PROTEIN YEAH"/>
    <property type="match status" value="1"/>
</dbReference>
<dbReference type="EMBL" id="LNXV01000036">
    <property type="protein sequence ID" value="KTC76907.1"/>
    <property type="molecule type" value="Genomic_DNA"/>
</dbReference>
<feature type="coiled-coil region" evidence="2">
    <location>
        <begin position="180"/>
        <end position="207"/>
    </location>
</feature>
<protein>
    <recommendedName>
        <fullName evidence="1">UPF0229 protein Lbru_3014</fullName>
    </recommendedName>
</protein>
<reference evidence="4 5" key="1">
    <citation type="submission" date="2015-11" db="EMBL/GenBank/DDBJ databases">
        <title>Genomic analysis of 38 Legionella species identifies large and diverse effector repertoires.</title>
        <authorList>
            <person name="Burstein D."/>
            <person name="Amaro F."/>
            <person name="Zusman T."/>
            <person name="Lifshitz Z."/>
            <person name="Cohen O."/>
            <person name="Gilbert J.A."/>
            <person name="Pupko T."/>
            <person name="Shuman H.A."/>
            <person name="Segal G."/>
        </authorList>
    </citation>
    <scope>NUCLEOTIDE SEQUENCE [LARGE SCALE GENOMIC DNA]</scope>
    <source>
        <strain evidence="4 5">ATCC 43878</strain>
    </source>
</reference>
<dbReference type="AlphaFoldDB" id="A0A0W0S0P7"/>